<organism evidence="11 12">
    <name type="scientific">Bacillus salipaludis</name>
    <dbReference type="NCBI Taxonomy" id="2547811"/>
    <lineage>
        <taxon>Bacteria</taxon>
        <taxon>Bacillati</taxon>
        <taxon>Bacillota</taxon>
        <taxon>Bacilli</taxon>
        <taxon>Bacillales</taxon>
        <taxon>Bacillaceae</taxon>
        <taxon>Bacillus</taxon>
    </lineage>
</organism>
<dbReference type="GO" id="GO:0016020">
    <property type="term" value="C:membrane"/>
    <property type="evidence" value="ECO:0007669"/>
    <property type="project" value="UniProtKB-SubCell"/>
</dbReference>
<keyword evidence="13" id="KW-1185">Reference proteome</keyword>
<dbReference type="InterPro" id="IPR038501">
    <property type="entry name" value="Spore_GerAC_C_sf"/>
</dbReference>
<comment type="similarity">
    <text evidence="2">Belongs to the GerABKC lipoprotein family.</text>
</comment>
<keyword evidence="7" id="KW-0449">Lipoprotein</keyword>
<evidence type="ECO:0000259" key="9">
    <source>
        <dbReference type="Pfam" id="PF25198"/>
    </source>
</evidence>
<dbReference type="PROSITE" id="PS51257">
    <property type="entry name" value="PROKAR_LIPOPROTEIN"/>
    <property type="match status" value="1"/>
</dbReference>
<reference evidence="10" key="2">
    <citation type="submission" date="2023-08" db="EMBL/GenBank/DDBJ databases">
        <title>Nitrogen cycling bacteria in agricultural field soils.</title>
        <authorList>
            <person name="Jang J."/>
        </authorList>
    </citation>
    <scope>NUCLEOTIDE SEQUENCE</scope>
    <source>
        <strain evidence="10">PS3-36</strain>
    </source>
</reference>
<comment type="subcellular location">
    <subcellularLocation>
        <location evidence="1">Membrane</location>
        <topology evidence="1">Lipid-anchor</topology>
    </subcellularLocation>
</comment>
<accession>A0A4R5VQL0</accession>
<evidence type="ECO:0000313" key="13">
    <source>
        <dbReference type="Proteomes" id="UP001178888"/>
    </source>
</evidence>
<dbReference type="PANTHER" id="PTHR35789:SF1">
    <property type="entry name" value="SPORE GERMINATION PROTEIN B3"/>
    <property type="match status" value="1"/>
</dbReference>
<evidence type="ECO:0000256" key="2">
    <source>
        <dbReference type="ARBA" id="ARBA00007886"/>
    </source>
</evidence>
<keyword evidence="3" id="KW-0309">Germination</keyword>
<evidence type="ECO:0000256" key="3">
    <source>
        <dbReference type="ARBA" id="ARBA00022544"/>
    </source>
</evidence>
<dbReference type="GO" id="GO:0009847">
    <property type="term" value="P:spore germination"/>
    <property type="evidence" value="ECO:0007669"/>
    <property type="project" value="InterPro"/>
</dbReference>
<feature type="domain" description="Spore germination GerAC-like C-terminal" evidence="8">
    <location>
        <begin position="230"/>
        <end position="397"/>
    </location>
</feature>
<dbReference type="EMBL" id="SMYO01000006">
    <property type="protein sequence ID" value="TDK60724.1"/>
    <property type="molecule type" value="Genomic_DNA"/>
</dbReference>
<keyword evidence="4" id="KW-0732">Signal</keyword>
<dbReference type="Proteomes" id="UP000295132">
    <property type="component" value="Unassembled WGS sequence"/>
</dbReference>
<dbReference type="InterPro" id="IPR046953">
    <property type="entry name" value="Spore_GerAC-like_C"/>
</dbReference>
<evidence type="ECO:0000259" key="8">
    <source>
        <dbReference type="Pfam" id="PF05504"/>
    </source>
</evidence>
<dbReference type="Pfam" id="PF25198">
    <property type="entry name" value="Spore_GerAC_N"/>
    <property type="match status" value="1"/>
</dbReference>
<evidence type="ECO:0000256" key="1">
    <source>
        <dbReference type="ARBA" id="ARBA00004635"/>
    </source>
</evidence>
<evidence type="ECO:0000256" key="6">
    <source>
        <dbReference type="ARBA" id="ARBA00023139"/>
    </source>
</evidence>
<protein>
    <submittedName>
        <fullName evidence="11">Ger(X)C family spore germination protein</fullName>
    </submittedName>
</protein>
<dbReference type="PANTHER" id="PTHR35789">
    <property type="entry name" value="SPORE GERMINATION PROTEIN B3"/>
    <property type="match status" value="1"/>
</dbReference>
<feature type="domain" description="Spore germination protein N-terminal" evidence="9">
    <location>
        <begin position="29"/>
        <end position="216"/>
    </location>
</feature>
<keyword evidence="6" id="KW-0564">Palmitate</keyword>
<dbReference type="Proteomes" id="UP001178888">
    <property type="component" value="Unassembled WGS sequence"/>
</dbReference>
<comment type="caution">
    <text evidence="11">The sequence shown here is derived from an EMBL/GenBank/DDBJ whole genome shotgun (WGS) entry which is preliminary data.</text>
</comment>
<gene>
    <name evidence="11" type="ORF">E2K98_13415</name>
    <name evidence="10" type="ORF">RCG21_20610</name>
</gene>
<dbReference type="RefSeq" id="WP_133334854.1">
    <property type="nucleotide sequence ID" value="NZ_JAVGVR010000001.1"/>
</dbReference>
<dbReference type="InterPro" id="IPR008844">
    <property type="entry name" value="Spore_GerAC-like"/>
</dbReference>
<dbReference type="AlphaFoldDB" id="A0A4R5VQL0"/>
<dbReference type="EMBL" id="JAVGVR010000001">
    <property type="protein sequence ID" value="MDQ6598733.1"/>
    <property type="molecule type" value="Genomic_DNA"/>
</dbReference>
<evidence type="ECO:0000313" key="11">
    <source>
        <dbReference type="EMBL" id="TDK60724.1"/>
    </source>
</evidence>
<evidence type="ECO:0000256" key="5">
    <source>
        <dbReference type="ARBA" id="ARBA00023136"/>
    </source>
</evidence>
<dbReference type="InterPro" id="IPR057336">
    <property type="entry name" value="GerAC_N"/>
</dbReference>
<dbReference type="Gene3D" id="3.30.300.210">
    <property type="entry name" value="Nutrient germinant receptor protein C, domain 3"/>
    <property type="match status" value="1"/>
</dbReference>
<evidence type="ECO:0000256" key="7">
    <source>
        <dbReference type="ARBA" id="ARBA00023288"/>
    </source>
</evidence>
<name>A0A4R5VQL0_9BACI</name>
<evidence type="ECO:0000313" key="10">
    <source>
        <dbReference type="EMBL" id="MDQ6598733.1"/>
    </source>
</evidence>
<evidence type="ECO:0000313" key="12">
    <source>
        <dbReference type="Proteomes" id="UP000295132"/>
    </source>
</evidence>
<reference evidence="11 12" key="1">
    <citation type="submission" date="2019-03" db="EMBL/GenBank/DDBJ databases">
        <title>Bacillus niacini sp. nov. a Nicotinate-Metabolizing Mesophile Isolated from Soil.</title>
        <authorList>
            <person name="Zhang G."/>
        </authorList>
    </citation>
    <scope>NUCLEOTIDE SEQUENCE [LARGE SCALE GENOMIC DNA]</scope>
    <source>
        <strain evidence="11 12">WN066</strain>
    </source>
</reference>
<keyword evidence="5" id="KW-0472">Membrane</keyword>
<proteinExistence type="inferred from homology"/>
<evidence type="ECO:0000256" key="4">
    <source>
        <dbReference type="ARBA" id="ARBA00022729"/>
    </source>
</evidence>
<dbReference type="NCBIfam" id="TIGR02887">
    <property type="entry name" value="spore_ger_x_C"/>
    <property type="match status" value="1"/>
</dbReference>
<sequence>MKFKHLFVRILFGSLSVIFLFSLTGCWSSHEIEELSLGVGMALDTNKDSNSEKMMNEKYAEDSKENAITITYQLITPEIASSSSKGEESQKNSYLNISETGNSLIQEVRELSLRSDLPLNASHMKVVVIGEELARSFSLQELFDLYLRDNEFRPSCLVVVSNGRASDSLISKKEGEVPAFRLFGIVDNAYRTTRILPPVSIIKLDSKLQSGSSFLLQNVVSANGQVEFAGAAVIDGKTKKLRGFLNKKELEGITWLAGKEKGGVVKSFDQQSKRLIMYEIETIKSKITPHIRGNTISFDVNIESKGILMEHRVTSSTPFENSFLKRAEASIESAVKQLVEDSVKKMQKKYQVDVAGFGNRIKIENPKLWEKVKKDWDQTFSKVPIHYNVKITIKGYGASGHYK</sequence>
<dbReference type="Pfam" id="PF05504">
    <property type="entry name" value="Spore_GerAC"/>
    <property type="match status" value="1"/>
</dbReference>